<dbReference type="GO" id="GO:0003677">
    <property type="term" value="F:DNA binding"/>
    <property type="evidence" value="ECO:0007669"/>
    <property type="project" value="InterPro"/>
</dbReference>
<reference evidence="3" key="1">
    <citation type="submission" date="2019-12" db="EMBL/GenBank/DDBJ databases">
        <authorList>
            <person name="Scholes J."/>
        </authorList>
    </citation>
    <scope>NUCLEOTIDE SEQUENCE</scope>
</reference>
<feature type="region of interest" description="Disordered" evidence="2">
    <location>
        <begin position="64"/>
        <end position="87"/>
    </location>
</feature>
<dbReference type="EMBL" id="CACSLK010034002">
    <property type="protein sequence ID" value="CAA0840792.1"/>
    <property type="molecule type" value="Genomic_DNA"/>
</dbReference>
<feature type="compositionally biased region" description="Basic and acidic residues" evidence="2">
    <location>
        <begin position="7"/>
        <end position="26"/>
    </location>
</feature>
<protein>
    <submittedName>
        <fullName evidence="3">Histone H2B.11</fullName>
    </submittedName>
</protein>
<name>A0A9N7P1D8_STRHE</name>
<dbReference type="Proteomes" id="UP001153555">
    <property type="component" value="Unassembled WGS sequence"/>
</dbReference>
<evidence type="ECO:0000256" key="1">
    <source>
        <dbReference type="ARBA" id="ARBA00006846"/>
    </source>
</evidence>
<evidence type="ECO:0000256" key="2">
    <source>
        <dbReference type="SAM" id="MobiDB-lite"/>
    </source>
</evidence>
<dbReference type="GO" id="GO:0046982">
    <property type="term" value="F:protein heterodimerization activity"/>
    <property type="evidence" value="ECO:0007669"/>
    <property type="project" value="InterPro"/>
</dbReference>
<dbReference type="SMART" id="SM00427">
    <property type="entry name" value="H2B"/>
    <property type="match status" value="1"/>
</dbReference>
<dbReference type="SUPFAM" id="SSF47113">
    <property type="entry name" value="Histone-fold"/>
    <property type="match status" value="1"/>
</dbReference>
<evidence type="ECO:0000313" key="4">
    <source>
        <dbReference type="Proteomes" id="UP001153555"/>
    </source>
</evidence>
<comment type="caution">
    <text evidence="3">The sequence shown here is derived from an EMBL/GenBank/DDBJ whole genome shotgun (WGS) entry which is preliminary data.</text>
</comment>
<organism evidence="3 4">
    <name type="scientific">Striga hermonthica</name>
    <name type="common">Purple witchweed</name>
    <name type="synonym">Buchnera hermonthica</name>
    <dbReference type="NCBI Taxonomy" id="68872"/>
    <lineage>
        <taxon>Eukaryota</taxon>
        <taxon>Viridiplantae</taxon>
        <taxon>Streptophyta</taxon>
        <taxon>Embryophyta</taxon>
        <taxon>Tracheophyta</taxon>
        <taxon>Spermatophyta</taxon>
        <taxon>Magnoliopsida</taxon>
        <taxon>eudicotyledons</taxon>
        <taxon>Gunneridae</taxon>
        <taxon>Pentapetalae</taxon>
        <taxon>asterids</taxon>
        <taxon>lamiids</taxon>
        <taxon>Lamiales</taxon>
        <taxon>Orobanchaceae</taxon>
        <taxon>Buchnereae</taxon>
        <taxon>Striga</taxon>
    </lineage>
</organism>
<dbReference type="InterPro" id="IPR000558">
    <property type="entry name" value="Histone_H2B"/>
</dbReference>
<comment type="similarity">
    <text evidence="1">Belongs to the histone H2B family.</text>
</comment>
<dbReference type="Gene3D" id="1.10.20.10">
    <property type="entry name" value="Histone, subunit A"/>
    <property type="match status" value="1"/>
</dbReference>
<evidence type="ECO:0000313" key="3">
    <source>
        <dbReference type="EMBL" id="CAA0840792.1"/>
    </source>
</evidence>
<dbReference type="AlphaFoldDB" id="A0A9N7P1D8"/>
<keyword evidence="4" id="KW-1185">Reference proteome</keyword>
<accession>A0A9N7P1D8</accession>
<feature type="compositionally biased region" description="Basic and acidic residues" evidence="2">
    <location>
        <begin position="64"/>
        <end position="84"/>
    </location>
</feature>
<dbReference type="PANTHER" id="PTHR23428">
    <property type="entry name" value="HISTONE H2B"/>
    <property type="match status" value="1"/>
</dbReference>
<feature type="region of interest" description="Disordered" evidence="2">
    <location>
        <begin position="1"/>
        <end position="43"/>
    </location>
</feature>
<gene>
    <name evidence="3" type="ORF">SHERM_06831</name>
</gene>
<dbReference type="GO" id="GO:0000786">
    <property type="term" value="C:nucleosome"/>
    <property type="evidence" value="ECO:0007669"/>
    <property type="project" value="InterPro"/>
</dbReference>
<sequence length="175" mass="19771">MPAVKRPRAEKNQAEKKPKAGEKLPKEGGAVLPPATRRRRRGRRRECFTSDIFEKLAHEASRLARYNEKPTHHLPGDSDRREPGVARGASQTVVRLVLSREQAKYAVSEGEKSVGAYKEKSSLQMQSCFEFATRNSVDCIKDLLSSSKEVRSVYSGWRLYLMLICVYVVGNNRCS</sequence>
<proteinExistence type="inferred from homology"/>
<dbReference type="InterPro" id="IPR009072">
    <property type="entry name" value="Histone-fold"/>
</dbReference>
<dbReference type="GO" id="GO:0030527">
    <property type="term" value="F:structural constituent of chromatin"/>
    <property type="evidence" value="ECO:0007669"/>
    <property type="project" value="InterPro"/>
</dbReference>